<dbReference type="Proteomes" id="UP000655868">
    <property type="component" value="Unassembled WGS sequence"/>
</dbReference>
<evidence type="ECO:0000313" key="1">
    <source>
        <dbReference type="EMBL" id="MBJ8342790.1"/>
    </source>
</evidence>
<keyword evidence="2" id="KW-1185">Reference proteome</keyword>
<accession>A0A934NWW1</accession>
<reference evidence="1" key="1">
    <citation type="submission" date="2020-12" db="EMBL/GenBank/DDBJ databases">
        <title>Antrihabitans popcorni sp. nov. and Antrihabitans auranticaus sp. nov., isolated from a larva cave.</title>
        <authorList>
            <person name="Lee S.D."/>
            <person name="Kim I.S."/>
        </authorList>
    </citation>
    <scope>NUCLEOTIDE SEQUENCE</scope>
    <source>
        <strain evidence="1">YC3-6</strain>
    </source>
</reference>
<organism evidence="1 2">
    <name type="scientific">Antrihabitans stalagmiti</name>
    <dbReference type="NCBI Taxonomy" id="2799499"/>
    <lineage>
        <taxon>Bacteria</taxon>
        <taxon>Bacillati</taxon>
        <taxon>Actinomycetota</taxon>
        <taxon>Actinomycetes</taxon>
        <taxon>Mycobacteriales</taxon>
        <taxon>Nocardiaceae</taxon>
        <taxon>Antrihabitans</taxon>
    </lineage>
</organism>
<proteinExistence type="predicted"/>
<dbReference type="RefSeq" id="WP_199708493.1">
    <property type="nucleotide sequence ID" value="NZ_JAEMNV010000014.1"/>
</dbReference>
<dbReference type="EMBL" id="JAEMNV010000014">
    <property type="protein sequence ID" value="MBJ8342790.1"/>
    <property type="molecule type" value="Genomic_DNA"/>
</dbReference>
<protein>
    <submittedName>
        <fullName evidence="1">Uncharacterized protein</fullName>
    </submittedName>
</protein>
<name>A0A934NWW1_9NOCA</name>
<dbReference type="AlphaFoldDB" id="A0A934NWW1"/>
<evidence type="ECO:0000313" key="2">
    <source>
        <dbReference type="Proteomes" id="UP000655868"/>
    </source>
</evidence>
<comment type="caution">
    <text evidence="1">The sequence shown here is derived from an EMBL/GenBank/DDBJ whole genome shotgun (WGS) entry which is preliminary data.</text>
</comment>
<gene>
    <name evidence="1" type="ORF">JGU71_28260</name>
</gene>
<sequence length="140" mass="15574">MPGLDAIPHYWITIVLYETNKDLHRAMAKHGRYSIKTISDVGGCWTEPDKPGHNGYLGILRLSSEHLSVDTIIHESVHVAVTLARTYFDVDPLRLPSQGPGSREELLAYATAPLATALIEKLRPLHYFEGQQIDGESKPS</sequence>